<evidence type="ECO:0000256" key="4">
    <source>
        <dbReference type="ARBA" id="ARBA00022737"/>
    </source>
</evidence>
<gene>
    <name evidence="8" type="ORF">GXY80_04410</name>
</gene>
<keyword evidence="6" id="KW-0408">Iron</keyword>
<reference evidence="8" key="2">
    <citation type="submission" date="2020-01" db="EMBL/GenBank/DDBJ databases">
        <authorList>
            <person name="Campanaro S."/>
        </authorList>
    </citation>
    <scope>NUCLEOTIDE SEQUENCE</scope>
    <source>
        <strain evidence="8">AS06rmzACSIP_7</strain>
    </source>
</reference>
<reference evidence="8" key="1">
    <citation type="journal article" date="2020" name="Biotechnol. Biofuels">
        <title>New insights from the biogas microbiome by comprehensive genome-resolved metagenomics of nearly 1600 species originating from multiple anaerobic digesters.</title>
        <authorList>
            <person name="Campanaro S."/>
            <person name="Treu L."/>
            <person name="Rodriguez-R L.M."/>
            <person name="Kovalovszki A."/>
            <person name="Ziels R.M."/>
            <person name="Maus I."/>
            <person name="Zhu X."/>
            <person name="Kougias P.G."/>
            <person name="Basile A."/>
            <person name="Luo G."/>
            <person name="Schluter A."/>
            <person name="Konstantinidis K.T."/>
            <person name="Angelidaki I."/>
        </authorList>
    </citation>
    <scope>NUCLEOTIDE SEQUENCE</scope>
    <source>
        <strain evidence="8">AS06rmzACSIP_7</strain>
    </source>
</reference>
<dbReference type="PROSITE" id="PS51379">
    <property type="entry name" value="4FE4S_FER_2"/>
    <property type="match status" value="2"/>
</dbReference>
<dbReference type="InterPro" id="IPR045865">
    <property type="entry name" value="ACT-like_dom_sf"/>
</dbReference>
<dbReference type="EMBL" id="JAAYEE010000075">
    <property type="protein sequence ID" value="NLW34711.1"/>
    <property type="molecule type" value="Genomic_DNA"/>
</dbReference>
<dbReference type="Proteomes" id="UP000777265">
    <property type="component" value="Unassembled WGS sequence"/>
</dbReference>
<protein>
    <submittedName>
        <fullName evidence="8">4Fe-4S binding protein</fullName>
    </submittedName>
</protein>
<dbReference type="GO" id="GO:0046872">
    <property type="term" value="F:metal ion binding"/>
    <property type="evidence" value="ECO:0007669"/>
    <property type="project" value="UniProtKB-KW"/>
</dbReference>
<keyword evidence="1" id="KW-0813">Transport</keyword>
<evidence type="ECO:0000256" key="3">
    <source>
        <dbReference type="ARBA" id="ARBA00022723"/>
    </source>
</evidence>
<evidence type="ECO:0000256" key="6">
    <source>
        <dbReference type="ARBA" id="ARBA00023004"/>
    </source>
</evidence>
<dbReference type="Pfam" id="PF14697">
    <property type="entry name" value="Fer4_21"/>
    <property type="match status" value="1"/>
</dbReference>
<evidence type="ECO:0000256" key="5">
    <source>
        <dbReference type="ARBA" id="ARBA00022982"/>
    </source>
</evidence>
<dbReference type="InterPro" id="IPR017900">
    <property type="entry name" value="4Fe4S_Fe_S_CS"/>
</dbReference>
<name>A0A351U4P3_9BACT</name>
<evidence type="ECO:0000256" key="2">
    <source>
        <dbReference type="ARBA" id="ARBA00022485"/>
    </source>
</evidence>
<keyword evidence="3" id="KW-0479">Metal-binding</keyword>
<proteinExistence type="predicted"/>
<evidence type="ECO:0000256" key="1">
    <source>
        <dbReference type="ARBA" id="ARBA00022448"/>
    </source>
</evidence>
<comment type="caution">
    <text evidence="8">The sequence shown here is derived from an EMBL/GenBank/DDBJ whole genome shotgun (WGS) entry which is preliminary data.</text>
</comment>
<dbReference type="SUPFAM" id="SSF55021">
    <property type="entry name" value="ACT-like"/>
    <property type="match status" value="1"/>
</dbReference>
<keyword evidence="7" id="KW-0411">Iron-sulfur</keyword>
<organism evidence="8 9">
    <name type="scientific">Syntrophorhabdus aromaticivorans</name>
    <dbReference type="NCBI Taxonomy" id="328301"/>
    <lineage>
        <taxon>Bacteria</taxon>
        <taxon>Pseudomonadati</taxon>
        <taxon>Thermodesulfobacteriota</taxon>
        <taxon>Syntrophorhabdia</taxon>
        <taxon>Syntrophorhabdales</taxon>
        <taxon>Syntrophorhabdaceae</taxon>
        <taxon>Syntrophorhabdus</taxon>
    </lineage>
</organism>
<dbReference type="AlphaFoldDB" id="A0A351U4P3"/>
<dbReference type="PANTHER" id="PTHR43687:SF6">
    <property type="entry name" value="L-ASPARTATE SEMIALDEHYDE SULFURTRANSFERASE IRON-SULFUR SUBUNIT"/>
    <property type="match status" value="1"/>
</dbReference>
<dbReference type="PANTHER" id="PTHR43687">
    <property type="entry name" value="ADENYLYLSULFATE REDUCTASE, BETA SUBUNIT"/>
    <property type="match status" value="1"/>
</dbReference>
<keyword evidence="5" id="KW-0249">Electron transport</keyword>
<keyword evidence="2" id="KW-0004">4Fe-4S</keyword>
<dbReference type="PROSITE" id="PS00198">
    <property type="entry name" value="4FE4S_FER_1"/>
    <property type="match status" value="1"/>
</dbReference>
<dbReference type="InterPro" id="IPR050572">
    <property type="entry name" value="Fe-S_Ferredoxin"/>
</dbReference>
<dbReference type="SUPFAM" id="SSF54862">
    <property type="entry name" value="4Fe-4S ferredoxins"/>
    <property type="match status" value="1"/>
</dbReference>
<dbReference type="Gene3D" id="3.30.70.20">
    <property type="match status" value="1"/>
</dbReference>
<accession>A0A351U4P3</accession>
<dbReference type="SMART" id="SM00930">
    <property type="entry name" value="NIL"/>
    <property type="match status" value="1"/>
</dbReference>
<dbReference type="InterPro" id="IPR018449">
    <property type="entry name" value="NIL_domain"/>
</dbReference>
<keyword evidence="4" id="KW-0677">Repeat</keyword>
<evidence type="ECO:0000313" key="8">
    <source>
        <dbReference type="EMBL" id="NLW34711.1"/>
    </source>
</evidence>
<dbReference type="Gene3D" id="3.30.70.260">
    <property type="match status" value="1"/>
</dbReference>
<evidence type="ECO:0000313" key="9">
    <source>
        <dbReference type="Proteomes" id="UP000777265"/>
    </source>
</evidence>
<sequence>MMKKRIILRFKRNTIDKPVVYRLVKDFDLVFNILRATILPRAESMMVMEIEGTEENFAKGIEYLRRLDVDTEPIEQDISRDETRCVHCGICTSVCAPEALHIDRNTMKVEFNYERCVACELCVRVCPVKAMNVFFE</sequence>
<dbReference type="GO" id="GO:0051539">
    <property type="term" value="F:4 iron, 4 sulfur cluster binding"/>
    <property type="evidence" value="ECO:0007669"/>
    <property type="project" value="UniProtKB-KW"/>
</dbReference>
<dbReference type="STRING" id="909663.GCA_000512235_01081"/>
<dbReference type="Pfam" id="PF09383">
    <property type="entry name" value="NIL"/>
    <property type="match status" value="1"/>
</dbReference>
<evidence type="ECO:0000256" key="7">
    <source>
        <dbReference type="ARBA" id="ARBA00023014"/>
    </source>
</evidence>
<dbReference type="InterPro" id="IPR017896">
    <property type="entry name" value="4Fe4S_Fe-S-bd"/>
</dbReference>